<name>A0A5B7K5V6_PORTR</name>
<reference evidence="1 2" key="1">
    <citation type="submission" date="2019-05" db="EMBL/GenBank/DDBJ databases">
        <title>Another draft genome of Portunus trituberculatus and its Hox gene families provides insights of decapod evolution.</title>
        <authorList>
            <person name="Jeong J.-H."/>
            <person name="Song I."/>
            <person name="Kim S."/>
            <person name="Choi T."/>
            <person name="Kim D."/>
            <person name="Ryu S."/>
            <person name="Kim W."/>
        </authorList>
    </citation>
    <scope>NUCLEOTIDE SEQUENCE [LARGE SCALE GENOMIC DNA]</scope>
    <source>
        <tissue evidence="1">Muscle</tissue>
    </source>
</reference>
<dbReference type="AlphaFoldDB" id="A0A5B7K5V6"/>
<evidence type="ECO:0000313" key="1">
    <source>
        <dbReference type="EMBL" id="MPD02420.1"/>
    </source>
</evidence>
<sequence>MIQGEGNYSVGIVLQYTCDPDYFVPAQQILRKKMNFFSSETHFYLEICVRLDHFIDIRKGLWRSKD</sequence>
<dbReference type="EMBL" id="VSRR010131305">
    <property type="protein sequence ID" value="MPD02420.1"/>
    <property type="molecule type" value="Genomic_DNA"/>
</dbReference>
<comment type="caution">
    <text evidence="1">The sequence shown here is derived from an EMBL/GenBank/DDBJ whole genome shotgun (WGS) entry which is preliminary data.</text>
</comment>
<accession>A0A5B7K5V6</accession>
<organism evidence="1 2">
    <name type="scientific">Portunus trituberculatus</name>
    <name type="common">Swimming crab</name>
    <name type="synonym">Neptunus trituberculatus</name>
    <dbReference type="NCBI Taxonomy" id="210409"/>
    <lineage>
        <taxon>Eukaryota</taxon>
        <taxon>Metazoa</taxon>
        <taxon>Ecdysozoa</taxon>
        <taxon>Arthropoda</taxon>
        <taxon>Crustacea</taxon>
        <taxon>Multicrustacea</taxon>
        <taxon>Malacostraca</taxon>
        <taxon>Eumalacostraca</taxon>
        <taxon>Eucarida</taxon>
        <taxon>Decapoda</taxon>
        <taxon>Pleocyemata</taxon>
        <taxon>Brachyura</taxon>
        <taxon>Eubrachyura</taxon>
        <taxon>Portunoidea</taxon>
        <taxon>Portunidae</taxon>
        <taxon>Portuninae</taxon>
        <taxon>Portunus</taxon>
    </lineage>
</organism>
<dbReference type="Proteomes" id="UP000324222">
    <property type="component" value="Unassembled WGS sequence"/>
</dbReference>
<protein>
    <submittedName>
        <fullName evidence="1">Uncharacterized protein</fullName>
    </submittedName>
</protein>
<evidence type="ECO:0000313" key="2">
    <source>
        <dbReference type="Proteomes" id="UP000324222"/>
    </source>
</evidence>
<keyword evidence="2" id="KW-1185">Reference proteome</keyword>
<proteinExistence type="predicted"/>
<gene>
    <name evidence="1" type="ORF">E2C01_097999</name>
</gene>